<sequence length="53" mass="6345">MERHVAFQSGGWPHKMSVFYSKILRYTTNKTKKYLWTNNSHNGRGCRQNEKNN</sequence>
<dbReference type="AlphaFoldDB" id="A0A2P2NWX8"/>
<name>A0A2P2NWX8_RHIMU</name>
<dbReference type="EMBL" id="GGEC01066446">
    <property type="protein sequence ID" value="MBX46930.1"/>
    <property type="molecule type" value="Transcribed_RNA"/>
</dbReference>
<organism evidence="1">
    <name type="scientific">Rhizophora mucronata</name>
    <name type="common">Asiatic mangrove</name>
    <dbReference type="NCBI Taxonomy" id="61149"/>
    <lineage>
        <taxon>Eukaryota</taxon>
        <taxon>Viridiplantae</taxon>
        <taxon>Streptophyta</taxon>
        <taxon>Embryophyta</taxon>
        <taxon>Tracheophyta</taxon>
        <taxon>Spermatophyta</taxon>
        <taxon>Magnoliopsida</taxon>
        <taxon>eudicotyledons</taxon>
        <taxon>Gunneridae</taxon>
        <taxon>Pentapetalae</taxon>
        <taxon>rosids</taxon>
        <taxon>fabids</taxon>
        <taxon>Malpighiales</taxon>
        <taxon>Rhizophoraceae</taxon>
        <taxon>Rhizophora</taxon>
    </lineage>
</organism>
<evidence type="ECO:0000313" key="1">
    <source>
        <dbReference type="EMBL" id="MBX46930.1"/>
    </source>
</evidence>
<proteinExistence type="predicted"/>
<reference evidence="1" key="1">
    <citation type="submission" date="2018-02" db="EMBL/GenBank/DDBJ databases">
        <title>Rhizophora mucronata_Transcriptome.</title>
        <authorList>
            <person name="Meera S.P."/>
            <person name="Sreeshan A."/>
            <person name="Augustine A."/>
        </authorList>
    </citation>
    <scope>NUCLEOTIDE SEQUENCE</scope>
    <source>
        <tissue evidence="1">Leaf</tissue>
    </source>
</reference>
<accession>A0A2P2NWX8</accession>
<protein>
    <submittedName>
        <fullName evidence="1">Uncharacterized protein</fullName>
    </submittedName>
</protein>